<protein>
    <submittedName>
        <fullName evidence="1">Uncharacterized protein</fullName>
    </submittedName>
</protein>
<accession>A0A151B028</accession>
<dbReference type="EMBL" id="LTBA01000034">
    <property type="protein sequence ID" value="KYH33269.1"/>
    <property type="molecule type" value="Genomic_DNA"/>
</dbReference>
<organism evidence="1 2">
    <name type="scientific">Clostridium tepidiprofundi DSM 19306</name>
    <dbReference type="NCBI Taxonomy" id="1121338"/>
    <lineage>
        <taxon>Bacteria</taxon>
        <taxon>Bacillati</taxon>
        <taxon>Bacillota</taxon>
        <taxon>Clostridia</taxon>
        <taxon>Eubacteriales</taxon>
        <taxon>Clostridiaceae</taxon>
        <taxon>Clostridium</taxon>
    </lineage>
</organism>
<proteinExistence type="predicted"/>
<evidence type="ECO:0000313" key="1">
    <source>
        <dbReference type="EMBL" id="KYH33269.1"/>
    </source>
</evidence>
<dbReference type="STRING" id="1121338.CLTEP_21620"/>
<dbReference type="Proteomes" id="UP000075531">
    <property type="component" value="Unassembled WGS sequence"/>
</dbReference>
<comment type="caution">
    <text evidence="1">The sequence shown here is derived from an EMBL/GenBank/DDBJ whole genome shotgun (WGS) entry which is preliminary data.</text>
</comment>
<sequence length="140" mass="16488">MNCINCKQDMLYGKIYFDASVIERFWGTTGHLFFSEFCSNSKPIKLIPYKEHCIGYYCINCGDAWLNVEHIHEKCLTCNNDILYGKFYAKSAFTRFNYDHLDFINLNNITYKIFDASSYIRGYYCKNCGISYFNIKNIVT</sequence>
<dbReference type="PATRIC" id="fig|1121338.3.peg.2252"/>
<evidence type="ECO:0000313" key="2">
    <source>
        <dbReference type="Proteomes" id="UP000075531"/>
    </source>
</evidence>
<keyword evidence="2" id="KW-1185">Reference proteome</keyword>
<reference evidence="1 2" key="1">
    <citation type="submission" date="2016-02" db="EMBL/GenBank/DDBJ databases">
        <title>Genome sequence of Clostridium tepidiprofundi DSM 19306.</title>
        <authorList>
            <person name="Poehlein A."/>
            <person name="Daniel R."/>
        </authorList>
    </citation>
    <scope>NUCLEOTIDE SEQUENCE [LARGE SCALE GENOMIC DNA]</scope>
    <source>
        <strain evidence="1 2">DSM 19306</strain>
    </source>
</reference>
<dbReference type="AlphaFoldDB" id="A0A151B028"/>
<name>A0A151B028_9CLOT</name>
<gene>
    <name evidence="1" type="ORF">CLTEP_21620</name>
</gene>